<keyword evidence="3" id="KW-1185">Reference proteome</keyword>
<proteinExistence type="predicted"/>
<name>A0A7X0KMN5_9HYPH</name>
<dbReference type="RefSeq" id="WP_184700685.1">
    <property type="nucleotide sequence ID" value="NZ_BAABEG010000001.1"/>
</dbReference>
<dbReference type="EMBL" id="JACHOU010000013">
    <property type="protein sequence ID" value="MBB6356325.1"/>
    <property type="molecule type" value="Genomic_DNA"/>
</dbReference>
<comment type="caution">
    <text evidence="2">The sequence shown here is derived from an EMBL/GenBank/DDBJ whole genome shotgun (WGS) entry which is preliminary data.</text>
</comment>
<reference evidence="2 3" key="1">
    <citation type="submission" date="2020-08" db="EMBL/GenBank/DDBJ databases">
        <title>Genomic Encyclopedia of Type Strains, Phase IV (KMG-IV): sequencing the most valuable type-strain genomes for metagenomic binning, comparative biology and taxonomic classification.</title>
        <authorList>
            <person name="Goeker M."/>
        </authorList>
    </citation>
    <scope>NUCLEOTIDE SEQUENCE [LARGE SCALE GENOMIC DNA]</scope>
    <source>
        <strain evidence="2 3">DSM 7051</strain>
    </source>
</reference>
<evidence type="ECO:0000313" key="3">
    <source>
        <dbReference type="Proteomes" id="UP000536262"/>
    </source>
</evidence>
<gene>
    <name evidence="2" type="ORF">GGR00_004133</name>
</gene>
<sequence>MTQLTLAPLSPAVAPALILLGRDDAGKAHASWFDGEDAAPAKDAARLMGMAALSVEGDELRDLAIRLPKGKLFTSGRAFVPFVKGEIFERLLNHLPEPLKVRPMMIPRPAKASEKETDGGVSSDSAKPMPERPAASRPEDWSKIVVGSLVLAREGRDDGFFEARVVEVISEGVFRLSWRDWLDYPPFTRKAEQIALLHPKASA</sequence>
<dbReference type="AlphaFoldDB" id="A0A7X0KMN5"/>
<organism evidence="2 3">
    <name type="scientific">Aminobacter aganoensis</name>
    <dbReference type="NCBI Taxonomy" id="83264"/>
    <lineage>
        <taxon>Bacteria</taxon>
        <taxon>Pseudomonadati</taxon>
        <taxon>Pseudomonadota</taxon>
        <taxon>Alphaproteobacteria</taxon>
        <taxon>Hyphomicrobiales</taxon>
        <taxon>Phyllobacteriaceae</taxon>
        <taxon>Aminobacter</taxon>
    </lineage>
</organism>
<evidence type="ECO:0000256" key="1">
    <source>
        <dbReference type="SAM" id="MobiDB-lite"/>
    </source>
</evidence>
<evidence type="ECO:0000313" key="2">
    <source>
        <dbReference type="EMBL" id="MBB6356325.1"/>
    </source>
</evidence>
<feature type="region of interest" description="Disordered" evidence="1">
    <location>
        <begin position="107"/>
        <end position="138"/>
    </location>
</feature>
<dbReference type="Proteomes" id="UP000536262">
    <property type="component" value="Unassembled WGS sequence"/>
</dbReference>
<protein>
    <submittedName>
        <fullName evidence="2">Uncharacterized protein</fullName>
    </submittedName>
</protein>
<accession>A0A7X0KMN5</accession>